<dbReference type="InterPro" id="IPR013087">
    <property type="entry name" value="Znf_C2H2_type"/>
</dbReference>
<reference evidence="3 4" key="1">
    <citation type="journal article" date="2018" name="BMC Genomics">
        <title>Comparative genome analyses reveal sequence features reflecting distinct modes of host-adaptation between dicot and monocot powdery mildew.</title>
        <authorList>
            <person name="Wu Y."/>
            <person name="Ma X."/>
            <person name="Pan Z."/>
            <person name="Kale S.D."/>
            <person name="Song Y."/>
            <person name="King H."/>
            <person name="Zhang Q."/>
            <person name="Presley C."/>
            <person name="Deng X."/>
            <person name="Wei C.I."/>
            <person name="Xiao S."/>
        </authorList>
    </citation>
    <scope>NUCLEOTIDE SEQUENCE [LARGE SCALE GENOMIC DNA]</scope>
    <source>
        <strain evidence="3">UMSG2</strain>
    </source>
</reference>
<comment type="caution">
    <text evidence="3">The sequence shown here is derived from an EMBL/GenBank/DDBJ whole genome shotgun (WGS) entry which is preliminary data.</text>
</comment>
<name>A0A420HF83_9PEZI</name>
<evidence type="ECO:0000256" key="1">
    <source>
        <dbReference type="SAM" id="MobiDB-lite"/>
    </source>
</evidence>
<gene>
    <name evidence="3" type="ORF">OnM2_084041</name>
</gene>
<feature type="domain" description="C2H2-type" evidence="2">
    <location>
        <begin position="93"/>
        <end position="114"/>
    </location>
</feature>
<dbReference type="AlphaFoldDB" id="A0A420HF83"/>
<evidence type="ECO:0000313" key="3">
    <source>
        <dbReference type="EMBL" id="RKF56112.1"/>
    </source>
</evidence>
<dbReference type="Proteomes" id="UP000286134">
    <property type="component" value="Unassembled WGS sequence"/>
</dbReference>
<feature type="compositionally biased region" description="Polar residues" evidence="1">
    <location>
        <begin position="131"/>
        <end position="147"/>
    </location>
</feature>
<evidence type="ECO:0000313" key="4">
    <source>
        <dbReference type="Proteomes" id="UP000286134"/>
    </source>
</evidence>
<protein>
    <recommendedName>
        <fullName evidence="2">C2H2-type domain-containing protein</fullName>
    </recommendedName>
</protein>
<feature type="region of interest" description="Disordered" evidence="1">
    <location>
        <begin position="112"/>
        <end position="155"/>
    </location>
</feature>
<sequence>MQTHDAEESEAESASNDTYFYGAEFINSVEEQSDEYYENDATWVGLVHPSTHKSTTNDKFHCLNCSNITQKSNTFKKSVCFAQNTESNKNISCRLCKRTFYSNNKLHIHLSTEHLPTTTMSKPKRDRDSKPNQQARQIISPSGQSNKVVVKSTGPPNSFPPGSAFLVRRYAEIKLMLASPENNLIYGVLDTGCTMSLIDK</sequence>
<organism evidence="3 4">
    <name type="scientific">Erysiphe neolycopersici</name>
    <dbReference type="NCBI Taxonomy" id="212602"/>
    <lineage>
        <taxon>Eukaryota</taxon>
        <taxon>Fungi</taxon>
        <taxon>Dikarya</taxon>
        <taxon>Ascomycota</taxon>
        <taxon>Pezizomycotina</taxon>
        <taxon>Leotiomycetes</taxon>
        <taxon>Erysiphales</taxon>
        <taxon>Erysiphaceae</taxon>
        <taxon>Erysiphe</taxon>
    </lineage>
</organism>
<dbReference type="PROSITE" id="PS00028">
    <property type="entry name" value="ZINC_FINGER_C2H2_1"/>
    <property type="match status" value="1"/>
</dbReference>
<accession>A0A420HF83</accession>
<evidence type="ECO:0000259" key="2">
    <source>
        <dbReference type="PROSITE" id="PS00028"/>
    </source>
</evidence>
<keyword evidence="4" id="KW-1185">Reference proteome</keyword>
<proteinExistence type="predicted"/>
<dbReference type="EMBL" id="MCFK01008401">
    <property type="protein sequence ID" value="RKF56112.1"/>
    <property type="molecule type" value="Genomic_DNA"/>
</dbReference>